<dbReference type="InterPro" id="IPR000551">
    <property type="entry name" value="MerR-type_HTH_dom"/>
</dbReference>
<dbReference type="EMBL" id="RBIL01000001">
    <property type="protein sequence ID" value="RKQ90480.1"/>
    <property type="molecule type" value="Genomic_DNA"/>
</dbReference>
<gene>
    <name evidence="2" type="ORF">C8N24_0284</name>
</gene>
<dbReference type="GO" id="GO:0006355">
    <property type="term" value="P:regulation of DNA-templated transcription"/>
    <property type="evidence" value="ECO:0007669"/>
    <property type="project" value="InterPro"/>
</dbReference>
<accession>A0A660L970</accession>
<feature type="domain" description="HTH merR-type" evidence="1">
    <location>
        <begin position="1"/>
        <end position="20"/>
    </location>
</feature>
<dbReference type="AlphaFoldDB" id="A0A660L970"/>
<dbReference type="GO" id="GO:0003677">
    <property type="term" value="F:DNA binding"/>
    <property type="evidence" value="ECO:0007669"/>
    <property type="project" value="InterPro"/>
</dbReference>
<sequence>MTDLRDAGLSYADIARVLRLDFGIDVTEDTIARAFQAGRLTPKMRREHAQRAR</sequence>
<dbReference type="PROSITE" id="PS50937">
    <property type="entry name" value="HTH_MERR_2"/>
    <property type="match status" value="1"/>
</dbReference>
<protein>
    <recommendedName>
        <fullName evidence="1">HTH merR-type domain-containing protein</fullName>
    </recommendedName>
</protein>
<evidence type="ECO:0000259" key="1">
    <source>
        <dbReference type="PROSITE" id="PS50937"/>
    </source>
</evidence>
<organism evidence="2 3">
    <name type="scientific">Solirubrobacter pauli</name>
    <dbReference type="NCBI Taxonomy" id="166793"/>
    <lineage>
        <taxon>Bacteria</taxon>
        <taxon>Bacillati</taxon>
        <taxon>Actinomycetota</taxon>
        <taxon>Thermoleophilia</taxon>
        <taxon>Solirubrobacterales</taxon>
        <taxon>Solirubrobacteraceae</taxon>
        <taxon>Solirubrobacter</taxon>
    </lineage>
</organism>
<name>A0A660L970_9ACTN</name>
<dbReference type="Proteomes" id="UP000278962">
    <property type="component" value="Unassembled WGS sequence"/>
</dbReference>
<evidence type="ECO:0000313" key="3">
    <source>
        <dbReference type="Proteomes" id="UP000278962"/>
    </source>
</evidence>
<reference evidence="2 3" key="1">
    <citation type="submission" date="2018-10" db="EMBL/GenBank/DDBJ databases">
        <title>Genomic Encyclopedia of Archaeal and Bacterial Type Strains, Phase II (KMG-II): from individual species to whole genera.</title>
        <authorList>
            <person name="Goeker M."/>
        </authorList>
    </citation>
    <scope>NUCLEOTIDE SEQUENCE [LARGE SCALE GENOMIC DNA]</scope>
    <source>
        <strain evidence="2 3">DSM 14954</strain>
    </source>
</reference>
<evidence type="ECO:0000313" key="2">
    <source>
        <dbReference type="EMBL" id="RKQ90480.1"/>
    </source>
</evidence>
<comment type="caution">
    <text evidence="2">The sequence shown here is derived from an EMBL/GenBank/DDBJ whole genome shotgun (WGS) entry which is preliminary data.</text>
</comment>
<proteinExistence type="predicted"/>
<dbReference type="RefSeq" id="WP_170178767.1">
    <property type="nucleotide sequence ID" value="NZ_RBIL01000001.1"/>
</dbReference>
<keyword evidence="3" id="KW-1185">Reference proteome</keyword>